<comment type="caution">
    <text evidence="2">The sequence shown here is derived from an EMBL/GenBank/DDBJ whole genome shotgun (WGS) entry which is preliminary data.</text>
</comment>
<gene>
    <name evidence="2" type="ORF">KIPB_006205</name>
</gene>
<dbReference type="OrthoDB" id="10251809at2759"/>
<name>A0A391NWI3_9EUKA</name>
<dbReference type="SUPFAM" id="SSF117281">
    <property type="entry name" value="Kelch motif"/>
    <property type="match status" value="1"/>
</dbReference>
<feature type="compositionally biased region" description="Basic residues" evidence="1">
    <location>
        <begin position="332"/>
        <end position="344"/>
    </location>
</feature>
<protein>
    <recommendedName>
        <fullName evidence="4">Kelch-type beta propeller</fullName>
    </recommendedName>
</protein>
<reference evidence="2 3" key="1">
    <citation type="journal article" date="2018" name="PLoS ONE">
        <title>The draft genome of Kipferlia bialata reveals reductive genome evolution in fornicate parasites.</title>
        <authorList>
            <person name="Tanifuji G."/>
            <person name="Takabayashi S."/>
            <person name="Kume K."/>
            <person name="Takagi M."/>
            <person name="Nakayama T."/>
            <person name="Kamikawa R."/>
            <person name="Inagaki Y."/>
            <person name="Hashimoto T."/>
        </authorList>
    </citation>
    <scope>NUCLEOTIDE SEQUENCE [LARGE SCALE GENOMIC DNA]</scope>
    <source>
        <strain evidence="2">NY0173</strain>
    </source>
</reference>
<organism evidence="2 3">
    <name type="scientific">Kipferlia bialata</name>
    <dbReference type="NCBI Taxonomy" id="797122"/>
    <lineage>
        <taxon>Eukaryota</taxon>
        <taxon>Metamonada</taxon>
        <taxon>Carpediemonas-like organisms</taxon>
        <taxon>Kipferlia</taxon>
    </lineage>
</organism>
<dbReference type="AlphaFoldDB" id="A0A391NWI3"/>
<accession>A0A391NWI3</accession>
<evidence type="ECO:0000313" key="2">
    <source>
        <dbReference type="EMBL" id="GCA62853.1"/>
    </source>
</evidence>
<dbReference type="Gene3D" id="2.120.10.80">
    <property type="entry name" value="Kelch-type beta propeller"/>
    <property type="match status" value="1"/>
</dbReference>
<evidence type="ECO:0000313" key="3">
    <source>
        <dbReference type="Proteomes" id="UP000265618"/>
    </source>
</evidence>
<proteinExistence type="predicted"/>
<evidence type="ECO:0008006" key="4">
    <source>
        <dbReference type="Google" id="ProtNLM"/>
    </source>
</evidence>
<feature type="region of interest" description="Disordered" evidence="1">
    <location>
        <begin position="328"/>
        <end position="365"/>
    </location>
</feature>
<dbReference type="Proteomes" id="UP000265618">
    <property type="component" value="Unassembled WGS sequence"/>
</dbReference>
<keyword evidence="3" id="KW-1185">Reference proteome</keyword>
<dbReference type="EMBL" id="BDIP01001567">
    <property type="protein sequence ID" value="GCA62853.1"/>
    <property type="molecule type" value="Genomic_DNA"/>
</dbReference>
<dbReference type="InterPro" id="IPR015915">
    <property type="entry name" value="Kelch-typ_b-propeller"/>
</dbReference>
<evidence type="ECO:0000256" key="1">
    <source>
        <dbReference type="SAM" id="MobiDB-lite"/>
    </source>
</evidence>
<sequence>MPAPYSLTFEPVHHTGPADLVRGDGALLRVRGRDLYAVSVERREGGLTLSEELISQLPADLTDIGFMHCCGRVLNVLGRDTDGGRLLFAFNVGMRAWRDVSDAHLPKSGSRKYIGTDGAWKLLATMPCVADCDKMYCTDSVCSGRHTISHVHARLPQMTGIQTRDAPACGVDIPADQTSCDMVFVENPPRLHIIRTNAFWSVSDHQSAARPCDMPAKQRTYDGRAILTERWTRHDPLPSEAYNPAVLSRDHYLIVIGGRFHEDHVHAYNTNTYSWEDWGTVPVSLDRGVVNMIDTNTAIITGVSKSTTGVVTAGEHVTYRLTFETPEEAERRRGRGRERGRRRAVKQEPVNLLLQPPIKREARQE</sequence>